<dbReference type="KEGG" id="pgv:SL003B_1678"/>
<keyword evidence="2" id="KW-1185">Reference proteome</keyword>
<reference evidence="1 2" key="1">
    <citation type="journal article" date="2011" name="J. Bacteriol.">
        <title>Complete genome sequence of Polymorphum gilvum SL003B-26A1T, a crude oil-degrading bacterium from oil-polluted saline soil.</title>
        <authorList>
            <person name="Li S.G."/>
            <person name="Tang Y.Q."/>
            <person name="Nie Y."/>
            <person name="Cai M."/>
            <person name="Wu X.L."/>
        </authorList>
    </citation>
    <scope>NUCLEOTIDE SEQUENCE [LARGE SCALE GENOMIC DNA]</scope>
    <source>
        <strain evidence="2">LMG 25793 / CGMCC 1.9160 / SL003B-26A1</strain>
    </source>
</reference>
<proteinExistence type="predicted"/>
<sequence length="187" mass="20658">MNTEGRGRLSSLEMLPEEADADLLWLNDELRAAKRPQTAILADFNARLADRGIAPISKGAFSRYSVKKARQWRDYDERLRLSRDLVESMGADGADKMTVAVAERLKMAVDGLLAEGNLSPKEVAQLANANRAAVTAQRHAMEIRRSLEEEQRQKLAEVAREVAEVGRQAGISAETMAEINRRITGGV</sequence>
<dbReference type="STRING" id="991905.SL003B_1678"/>
<dbReference type="Proteomes" id="UP000008130">
    <property type="component" value="Chromosome"/>
</dbReference>
<dbReference type="OrthoDB" id="7594814at2"/>
<protein>
    <submittedName>
        <fullName evidence="1">Mu-like phage gp27</fullName>
    </submittedName>
</protein>
<evidence type="ECO:0000313" key="1">
    <source>
        <dbReference type="EMBL" id="ADZ70106.1"/>
    </source>
</evidence>
<evidence type="ECO:0000313" key="2">
    <source>
        <dbReference type="Proteomes" id="UP000008130"/>
    </source>
</evidence>
<dbReference type="AlphaFoldDB" id="F2J5M2"/>
<gene>
    <name evidence="1" type="ordered locus">SL003B_1678</name>
</gene>
<dbReference type="HOGENOM" id="CLU_120444_0_0_5"/>
<name>F2J5M2_POLGS</name>
<dbReference type="InterPro" id="IPR021874">
    <property type="entry name" value="Phage_Mu_Gp27"/>
</dbReference>
<accession>F2J5M2</accession>
<dbReference type="EMBL" id="CP002568">
    <property type="protein sequence ID" value="ADZ70106.1"/>
    <property type="molecule type" value="Genomic_DNA"/>
</dbReference>
<dbReference type="Pfam" id="PF11985">
    <property type="entry name" value="Phage_Mu_Gp27"/>
    <property type="match status" value="1"/>
</dbReference>
<dbReference type="eggNOG" id="ENOG5032UAT">
    <property type="taxonomic scope" value="Bacteria"/>
</dbReference>
<dbReference type="RefSeq" id="WP_013652423.1">
    <property type="nucleotide sequence ID" value="NC_015259.1"/>
</dbReference>
<organism evidence="1 2">
    <name type="scientific">Polymorphum gilvum (strain LMG 25793 / CGMCC 1.9160 / SL003B-26A1)</name>
    <dbReference type="NCBI Taxonomy" id="991905"/>
    <lineage>
        <taxon>Bacteria</taxon>
        <taxon>Pseudomonadati</taxon>
        <taxon>Pseudomonadota</taxon>
        <taxon>Alphaproteobacteria</taxon>
        <taxon>Rhodobacterales</taxon>
        <taxon>Paracoccaceae</taxon>
        <taxon>Polymorphum</taxon>
    </lineage>
</organism>